<evidence type="ECO:0000256" key="7">
    <source>
        <dbReference type="ARBA" id="ARBA00022840"/>
    </source>
</evidence>
<dbReference type="InterPro" id="IPR003593">
    <property type="entry name" value="AAA+_ATPase"/>
</dbReference>
<feature type="region of interest" description="Disordered" evidence="10">
    <location>
        <begin position="1"/>
        <end position="29"/>
    </location>
</feature>
<evidence type="ECO:0000256" key="1">
    <source>
        <dbReference type="ARBA" id="ARBA00004141"/>
    </source>
</evidence>
<evidence type="ECO:0000313" key="14">
    <source>
        <dbReference type="EMBL" id="CAA7406611.1"/>
    </source>
</evidence>
<dbReference type="PROSITE" id="PS50893">
    <property type="entry name" value="ABC_TRANSPORTER_2"/>
    <property type="match status" value="2"/>
</dbReference>
<dbReference type="SUPFAM" id="SSF90123">
    <property type="entry name" value="ABC transporter transmembrane region"/>
    <property type="match status" value="2"/>
</dbReference>
<dbReference type="GO" id="GO:0090374">
    <property type="term" value="P:oligopeptide export from mitochondrion"/>
    <property type="evidence" value="ECO:0007669"/>
    <property type="project" value="TreeGrafter"/>
</dbReference>
<reference evidence="14" key="1">
    <citation type="submission" date="2020-02" db="EMBL/GenBank/DDBJ databases">
        <authorList>
            <person name="Scholz U."/>
            <person name="Mascher M."/>
            <person name="Fiebig A."/>
        </authorList>
    </citation>
    <scope>NUCLEOTIDE SEQUENCE</scope>
</reference>
<dbReference type="CDD" id="cd18578">
    <property type="entry name" value="ABC_6TM_Pgp_ABCB1_D2_like"/>
    <property type="match status" value="1"/>
</dbReference>
<dbReference type="Pfam" id="PF00664">
    <property type="entry name" value="ABC_membrane"/>
    <property type="match status" value="2"/>
</dbReference>
<evidence type="ECO:0000256" key="11">
    <source>
        <dbReference type="SAM" id="Phobius"/>
    </source>
</evidence>
<feature type="transmembrane region" description="Helical" evidence="11">
    <location>
        <begin position="69"/>
        <end position="87"/>
    </location>
</feature>
<feature type="transmembrane region" description="Helical" evidence="11">
    <location>
        <begin position="282"/>
        <end position="301"/>
    </location>
</feature>
<feature type="transmembrane region" description="Helical" evidence="11">
    <location>
        <begin position="321"/>
        <end position="343"/>
    </location>
</feature>
<dbReference type="Pfam" id="PF00005">
    <property type="entry name" value="ABC_tran"/>
    <property type="match status" value="2"/>
</dbReference>
<comment type="similarity">
    <text evidence="2">Belongs to the ABC transporter superfamily. ABCB family. Multidrug resistance exporter (TC 3.A.1.201) subfamily.</text>
</comment>
<dbReference type="InterPro" id="IPR036640">
    <property type="entry name" value="ABC1_TM_sf"/>
</dbReference>
<feature type="domain" description="ABC transporter" evidence="12">
    <location>
        <begin position="1014"/>
        <end position="1250"/>
    </location>
</feature>
<keyword evidence="15" id="KW-1185">Reference proteome</keyword>
<feature type="domain" description="ABC transporter" evidence="12">
    <location>
        <begin position="378"/>
        <end position="614"/>
    </location>
</feature>
<evidence type="ECO:0000256" key="8">
    <source>
        <dbReference type="ARBA" id="ARBA00022989"/>
    </source>
</evidence>
<dbReference type="PROSITE" id="PS00211">
    <property type="entry name" value="ABC_TRANSPORTER_1"/>
    <property type="match status" value="2"/>
</dbReference>
<dbReference type="CDD" id="cd03249">
    <property type="entry name" value="ABC_MTABC3_MDL1_MDL2"/>
    <property type="match status" value="2"/>
</dbReference>
<feature type="transmembrane region" description="Helical" evidence="11">
    <location>
        <begin position="954"/>
        <end position="976"/>
    </location>
</feature>
<dbReference type="InterPro" id="IPR039421">
    <property type="entry name" value="Type_1_exporter"/>
</dbReference>
<dbReference type="Proteomes" id="UP000663760">
    <property type="component" value="Chromosome 13"/>
</dbReference>
<evidence type="ECO:0000256" key="5">
    <source>
        <dbReference type="ARBA" id="ARBA00022737"/>
    </source>
</evidence>
<proteinExistence type="inferred from homology"/>
<accession>A0A7I8L978</accession>
<evidence type="ECO:0000256" key="6">
    <source>
        <dbReference type="ARBA" id="ARBA00022741"/>
    </source>
</evidence>
<evidence type="ECO:0000259" key="13">
    <source>
        <dbReference type="PROSITE" id="PS50929"/>
    </source>
</evidence>
<feature type="transmembrane region" description="Helical" evidence="11">
    <location>
        <begin position="920"/>
        <end position="942"/>
    </location>
</feature>
<dbReference type="Gene3D" id="3.40.50.300">
    <property type="entry name" value="P-loop containing nucleotide triphosphate hydrolases"/>
    <property type="match status" value="2"/>
</dbReference>
<keyword evidence="7" id="KW-0067">ATP-binding</keyword>
<protein>
    <submittedName>
        <fullName evidence="14">Uncharacterized protein</fullName>
    </submittedName>
</protein>
<keyword evidence="9 11" id="KW-0472">Membrane</keyword>
<dbReference type="PROSITE" id="PS50929">
    <property type="entry name" value="ABC_TM1F"/>
    <property type="match status" value="2"/>
</dbReference>
<dbReference type="AlphaFoldDB" id="A0A7I8L978"/>
<dbReference type="OrthoDB" id="6500128at2759"/>
<feature type="transmembrane region" description="Helical" evidence="11">
    <location>
        <begin position="181"/>
        <end position="200"/>
    </location>
</feature>
<feature type="domain" description="ABC transmembrane type-1" evidence="13">
    <location>
        <begin position="54"/>
        <end position="342"/>
    </location>
</feature>
<dbReference type="InterPro" id="IPR027417">
    <property type="entry name" value="P-loop_NTPase"/>
</dbReference>
<dbReference type="InterPro" id="IPR011527">
    <property type="entry name" value="ABC1_TM_dom"/>
</dbReference>
<feature type="transmembrane region" description="Helical" evidence="11">
    <location>
        <begin position="816"/>
        <end position="834"/>
    </location>
</feature>
<organism evidence="14 15">
    <name type="scientific">Spirodela intermedia</name>
    <name type="common">Intermediate duckweed</name>
    <dbReference type="NCBI Taxonomy" id="51605"/>
    <lineage>
        <taxon>Eukaryota</taxon>
        <taxon>Viridiplantae</taxon>
        <taxon>Streptophyta</taxon>
        <taxon>Embryophyta</taxon>
        <taxon>Tracheophyta</taxon>
        <taxon>Spermatophyta</taxon>
        <taxon>Magnoliopsida</taxon>
        <taxon>Liliopsida</taxon>
        <taxon>Araceae</taxon>
        <taxon>Lemnoideae</taxon>
        <taxon>Spirodela</taxon>
    </lineage>
</organism>
<dbReference type="InterPro" id="IPR017871">
    <property type="entry name" value="ABC_transporter-like_CS"/>
</dbReference>
<keyword evidence="8 11" id="KW-1133">Transmembrane helix</keyword>
<dbReference type="GO" id="GO:0005743">
    <property type="term" value="C:mitochondrial inner membrane"/>
    <property type="evidence" value="ECO:0007669"/>
    <property type="project" value="TreeGrafter"/>
</dbReference>
<evidence type="ECO:0000256" key="10">
    <source>
        <dbReference type="SAM" id="MobiDB-lite"/>
    </source>
</evidence>
<dbReference type="SMART" id="SM00382">
    <property type="entry name" value="AAA"/>
    <property type="match status" value="2"/>
</dbReference>
<dbReference type="InterPro" id="IPR003439">
    <property type="entry name" value="ABC_transporter-like_ATP-bd"/>
</dbReference>
<gene>
    <name evidence="14" type="ORF">SI8410_13017289</name>
</gene>
<feature type="transmembrane region" description="Helical" evidence="11">
    <location>
        <begin position="691"/>
        <end position="716"/>
    </location>
</feature>
<name>A0A7I8L978_SPIIN</name>
<evidence type="ECO:0000256" key="4">
    <source>
        <dbReference type="ARBA" id="ARBA00022692"/>
    </source>
</evidence>
<keyword evidence="4 11" id="KW-0812">Transmembrane</keyword>
<dbReference type="GO" id="GO:0015421">
    <property type="term" value="F:ABC-type oligopeptide transporter activity"/>
    <property type="evidence" value="ECO:0007669"/>
    <property type="project" value="TreeGrafter"/>
</dbReference>
<dbReference type="PANTHER" id="PTHR43394">
    <property type="entry name" value="ATP-DEPENDENT PERMEASE MDL1, MITOCHONDRIAL"/>
    <property type="match status" value="1"/>
</dbReference>
<dbReference type="EMBL" id="LR746276">
    <property type="protein sequence ID" value="CAA7406611.1"/>
    <property type="molecule type" value="Genomic_DNA"/>
</dbReference>
<feature type="transmembrane region" description="Helical" evidence="11">
    <location>
        <begin position="206"/>
        <end position="226"/>
    </location>
</feature>
<feature type="domain" description="ABC transmembrane type-1" evidence="13">
    <location>
        <begin position="695"/>
        <end position="981"/>
    </location>
</feature>
<dbReference type="CDD" id="cd18577">
    <property type="entry name" value="ABC_6TM_Pgp_ABCB1_D1_like"/>
    <property type="match status" value="1"/>
</dbReference>
<evidence type="ECO:0000256" key="3">
    <source>
        <dbReference type="ARBA" id="ARBA00022448"/>
    </source>
</evidence>
<dbReference type="FunFam" id="3.40.50.300:FF:000205">
    <property type="entry name" value="ABC transporter B family member 4"/>
    <property type="match status" value="2"/>
</dbReference>
<dbReference type="GO" id="GO:0016887">
    <property type="term" value="F:ATP hydrolysis activity"/>
    <property type="evidence" value="ECO:0007669"/>
    <property type="project" value="InterPro"/>
</dbReference>
<evidence type="ECO:0000256" key="2">
    <source>
        <dbReference type="ARBA" id="ARBA00007577"/>
    </source>
</evidence>
<dbReference type="PANTHER" id="PTHR43394:SF11">
    <property type="entry name" value="ATP-BINDING CASSETTE TRANSPORTER"/>
    <property type="match status" value="1"/>
</dbReference>
<evidence type="ECO:0000313" key="15">
    <source>
        <dbReference type="Proteomes" id="UP000663760"/>
    </source>
</evidence>
<evidence type="ECO:0000256" key="9">
    <source>
        <dbReference type="ARBA" id="ARBA00023136"/>
    </source>
</evidence>
<dbReference type="Gene3D" id="1.20.1560.10">
    <property type="entry name" value="ABC transporter type 1, transmembrane domain"/>
    <property type="match status" value="1"/>
</dbReference>
<keyword evidence="5" id="KW-0677">Repeat</keyword>
<evidence type="ECO:0000259" key="12">
    <source>
        <dbReference type="PROSITE" id="PS50893"/>
    </source>
</evidence>
<comment type="subcellular location">
    <subcellularLocation>
        <location evidence="1">Membrane</location>
        <topology evidence="1">Multi-pass membrane protein</topology>
    </subcellularLocation>
</comment>
<sequence length="1260" mass="137042">MSLRVESAHEHGKEGEAAATGKGEEGGGGKLKEQKVPFLKLFTFADTWDVFLMAAGAVGACVHGASVPVFFIFFGKLINIIGIAYLFPTTVSDRVAKYSLDFVYLGVAILFSSWAEVACWMHTGERQAAKMRLAYLKSLLNQDIELFDTEASTAEVISAITGDIIVVQDAISEKAGNFLHYISRFIAGFAIGFTYVWQISLVTLSIVPLIALSGGVYAYTAIGLIARVRKSYVKAGEVAEEALSNVRTVQAFVGEEKAVSSYRTALLETYEYGKKGGLAKGLGLGSLHFVLFLSWALLVWFTSIVVHKGISNGGESFTTMLNVVISGLSLGLAAPNIPAFLRARASAYPIFKMIERSAASKSSAKSGGKILPAVEGHIQFRDVCFRYPSRPEMLIFDRLCLDIPAGKVVALVGGSGSGKSTVISLIERFYEPTSGEILLDGQDIKGLNLKWLRGQIGLVNQEPALFATSIRENILYGKDDATLDDITRAAKLSEAISFINNLPDRFETQVGERGVQLSGGQKQRIAISRAILKNPAVLLLDEATSALDAESEKSVQQALDRVMMGRTTVVVAHRLSTVRNADIIAVVQGGKIVELGTHEQLMADPQSAYSSLVQLQEVAASRRAAPSSDGAAVGRPLSMKYSQELLRTTSLGASVHSDKDSIGRYVAEGGEPPKLKTVSVKMLYSMVKPDWVCGLLGTIGALAAGAEMPLFALGVTQALVSYYMGWETTRLEVRKIALLFCGGAIVAMFVHVLAHFNFGIMGERLTLRVRQRMFGAMLKNEIGWFDEMENSSSILASRLETDATLLKMIVVDRSTILLQNIGMIVCSLIIAFILNWRITLVLLATYPLIVSGHISEKLFMKGYGGNLNKSYRKANMLAAEAVSNIRTVAAFCSEDKVIDLYSRELEEPSKQSFRRGQAAGLFYGVSQFFIFSSYALVLWYGSVLMSKELASFKSVMRTFMVLIVTALGMGETLALAPDIIKGNQMAASVFDILDRKTEIPGDVGEDLGKVEGVIELRGVEFRYPSRPDVVIFRDFNLKVKAGRSMALVGASGSGKSTVLSLILRFYDPTEGRVMIDGKDIRKLRLKSLRKHIGLVQQEPALFATTIYDNIVYGQDGATEAEVVEAAKLANAHAFISSLPEGYATRVGERGVQLSGGQKQRVAIARAVLRNPAVLLLDEATSALDVEAERVVQQALDRVTRNRTTIVVAHRLSTIQNADVISVVHEGTIVEQGTHSSLVENKSGAYYRLINLQQQQQQQQT</sequence>
<dbReference type="SUPFAM" id="SSF52540">
    <property type="entry name" value="P-loop containing nucleoside triphosphate hydrolases"/>
    <property type="match status" value="2"/>
</dbReference>
<keyword evidence="3" id="KW-0813">Transport</keyword>
<keyword evidence="6" id="KW-0547">Nucleotide-binding</keyword>
<feature type="transmembrane region" description="Helical" evidence="11">
    <location>
        <begin position="102"/>
        <end position="123"/>
    </location>
</feature>
<feature type="transmembrane region" description="Helical" evidence="11">
    <location>
        <begin position="736"/>
        <end position="760"/>
    </location>
</feature>
<dbReference type="GO" id="GO:0005524">
    <property type="term" value="F:ATP binding"/>
    <property type="evidence" value="ECO:0007669"/>
    <property type="project" value="UniProtKB-KW"/>
</dbReference>